<dbReference type="WBParaSite" id="PS1159_v2.g17086.t1">
    <property type="protein sequence ID" value="PS1159_v2.g17086.t1"/>
    <property type="gene ID" value="PS1159_v2.g17086"/>
</dbReference>
<evidence type="ECO:0000313" key="2">
    <source>
        <dbReference type="WBParaSite" id="PS1159_v2.g17086.t1"/>
    </source>
</evidence>
<evidence type="ECO:0000313" key="1">
    <source>
        <dbReference type="Proteomes" id="UP000887580"/>
    </source>
</evidence>
<protein>
    <submittedName>
        <fullName evidence="2">Uncharacterized protein</fullName>
    </submittedName>
</protein>
<dbReference type="Proteomes" id="UP000887580">
    <property type="component" value="Unplaced"/>
</dbReference>
<sequence>MQEFLNVAKTRKFVHVEKKYYRFDDGYIYVGEEPFSFWVKVHPRTSLSFYAYSIGKPKQDLKIFFEPYEQEEKMIRNECLNRKFLFDNYRDFDYTDLFTPPKNKNETGLMTEIDENVPFYNFNGTDYINLINNITIFW</sequence>
<reference evidence="2" key="1">
    <citation type="submission" date="2022-11" db="UniProtKB">
        <authorList>
            <consortium name="WormBaseParasite"/>
        </authorList>
    </citation>
    <scope>IDENTIFICATION</scope>
</reference>
<proteinExistence type="predicted"/>
<organism evidence="1 2">
    <name type="scientific">Panagrolaimus sp. PS1159</name>
    <dbReference type="NCBI Taxonomy" id="55785"/>
    <lineage>
        <taxon>Eukaryota</taxon>
        <taxon>Metazoa</taxon>
        <taxon>Ecdysozoa</taxon>
        <taxon>Nematoda</taxon>
        <taxon>Chromadorea</taxon>
        <taxon>Rhabditida</taxon>
        <taxon>Tylenchina</taxon>
        <taxon>Panagrolaimomorpha</taxon>
        <taxon>Panagrolaimoidea</taxon>
        <taxon>Panagrolaimidae</taxon>
        <taxon>Panagrolaimus</taxon>
    </lineage>
</organism>
<name>A0AC35FFW6_9BILA</name>
<accession>A0AC35FFW6</accession>